<keyword evidence="1" id="KW-0418">Kinase</keyword>
<dbReference type="PANTHER" id="PTHR10210">
    <property type="entry name" value="RIBOSE-PHOSPHATE DIPHOSPHOKINASE FAMILY MEMBER"/>
    <property type="match status" value="1"/>
</dbReference>
<dbReference type="PANTHER" id="PTHR10210:SF45">
    <property type="entry name" value="RIBOSE-PHOSPHATE PYROPHOSPHOKINASE 3, CHLOROPLASTIC"/>
    <property type="match status" value="1"/>
</dbReference>
<dbReference type="GO" id="GO:0002189">
    <property type="term" value="C:ribose phosphate diphosphokinase complex"/>
    <property type="evidence" value="ECO:0007669"/>
    <property type="project" value="TreeGrafter"/>
</dbReference>
<dbReference type="InterPro" id="IPR005946">
    <property type="entry name" value="Rib-P_diPkinase"/>
</dbReference>
<dbReference type="Proteomes" id="UP000245202">
    <property type="component" value="Unassembled WGS sequence"/>
</dbReference>
<evidence type="ECO:0000313" key="1">
    <source>
        <dbReference type="EMBL" id="GBG10277.1"/>
    </source>
</evidence>
<dbReference type="SUPFAM" id="SSF53271">
    <property type="entry name" value="PRTase-like"/>
    <property type="match status" value="2"/>
</dbReference>
<gene>
    <name evidence="1" type="ORF">PAT3040_04999</name>
</gene>
<keyword evidence="2" id="KW-1185">Reference proteome</keyword>
<dbReference type="RefSeq" id="WP_108994810.1">
    <property type="nucleotide sequence ID" value="NZ_BDQX01000304.1"/>
</dbReference>
<protein>
    <submittedName>
        <fullName evidence="1">Ribose-phosphate pyrophosphokinase</fullName>
    </submittedName>
</protein>
<dbReference type="CDD" id="cd06223">
    <property type="entry name" value="PRTases_typeI"/>
    <property type="match status" value="1"/>
</dbReference>
<comment type="caution">
    <text evidence="1">The sequence shown here is derived from an EMBL/GenBank/DDBJ whole genome shotgun (WGS) entry which is preliminary data.</text>
</comment>
<keyword evidence="1" id="KW-0808">Transferase</keyword>
<sequence length="272" mass="30184">MIALNGVRLTFKTFPNGETLVDGGEIKGLARENNLLDFKYGNDGDLIKLMFVKKHLDEMQSKVSLLVRYMPYSRMDRTEGDSVFTLKHTASFLNGLGFEEITVVEPHSDVTTALLDRSKAEYPTSLLLARVMEETGFDASRDFLFFPDAGAQKRYSKVKGFKQLVGFKSRDFETGEIRSLELVGNIDTTEFKAIIVDDLCSYGGTFLRSAERLREAGASEVYLLVGHCEDAVFKGDMLGSGLVDKVFTTDTILDAAQGTERIRITEIGGILS</sequence>
<dbReference type="AlphaFoldDB" id="A0A2R5EUP4"/>
<dbReference type="InterPro" id="IPR000836">
    <property type="entry name" value="PRTase_dom"/>
</dbReference>
<reference evidence="1 2" key="1">
    <citation type="submission" date="2017-08" db="EMBL/GenBank/DDBJ databases">
        <title>Substantial Increase in Enzyme Production by Combined Drug-Resistance Mutations in Paenibacillus agaridevorans.</title>
        <authorList>
            <person name="Tanaka Y."/>
            <person name="Funane K."/>
            <person name="Hosaka T."/>
            <person name="Shiwa Y."/>
            <person name="Fujita N."/>
            <person name="Miyazaki T."/>
            <person name="Yoshikawa H."/>
            <person name="Murakami K."/>
            <person name="Kasahara K."/>
            <person name="Inaoka T."/>
            <person name="Hiraga Y."/>
            <person name="Ochi K."/>
        </authorList>
    </citation>
    <scope>NUCLEOTIDE SEQUENCE [LARGE SCALE GENOMIC DNA]</scope>
    <source>
        <strain evidence="1 2">T-3040</strain>
    </source>
</reference>
<dbReference type="GO" id="GO:0016301">
    <property type="term" value="F:kinase activity"/>
    <property type="evidence" value="ECO:0007669"/>
    <property type="project" value="UniProtKB-KW"/>
</dbReference>
<dbReference type="InterPro" id="IPR029057">
    <property type="entry name" value="PRTase-like"/>
</dbReference>
<dbReference type="GO" id="GO:0006015">
    <property type="term" value="P:5-phosphoribose 1-diphosphate biosynthetic process"/>
    <property type="evidence" value="ECO:0007669"/>
    <property type="project" value="TreeGrafter"/>
</dbReference>
<dbReference type="EMBL" id="BDQX01000304">
    <property type="protein sequence ID" value="GBG10277.1"/>
    <property type="molecule type" value="Genomic_DNA"/>
</dbReference>
<dbReference type="GO" id="GO:0000287">
    <property type="term" value="F:magnesium ion binding"/>
    <property type="evidence" value="ECO:0007669"/>
    <property type="project" value="InterPro"/>
</dbReference>
<dbReference type="GO" id="GO:0006164">
    <property type="term" value="P:purine nucleotide biosynthetic process"/>
    <property type="evidence" value="ECO:0007669"/>
    <property type="project" value="TreeGrafter"/>
</dbReference>
<organism evidence="1 2">
    <name type="scientific">Paenibacillus agaridevorans</name>
    <dbReference type="NCBI Taxonomy" id="171404"/>
    <lineage>
        <taxon>Bacteria</taxon>
        <taxon>Bacillati</taxon>
        <taxon>Bacillota</taxon>
        <taxon>Bacilli</taxon>
        <taxon>Bacillales</taxon>
        <taxon>Paenibacillaceae</taxon>
        <taxon>Paenibacillus</taxon>
    </lineage>
</organism>
<name>A0A2R5EUP4_9BACL</name>
<evidence type="ECO:0000313" key="2">
    <source>
        <dbReference type="Proteomes" id="UP000245202"/>
    </source>
</evidence>
<proteinExistence type="predicted"/>
<dbReference type="Gene3D" id="3.40.50.2020">
    <property type="match status" value="2"/>
</dbReference>
<dbReference type="Pfam" id="PF14572">
    <property type="entry name" value="Pribosyl_synth"/>
    <property type="match status" value="1"/>
</dbReference>
<accession>A0A2R5EUP4</accession>
<dbReference type="GO" id="GO:0005737">
    <property type="term" value="C:cytoplasm"/>
    <property type="evidence" value="ECO:0007669"/>
    <property type="project" value="TreeGrafter"/>
</dbReference>